<name>A0ABY5VJ65_9FIRM</name>
<protein>
    <recommendedName>
        <fullName evidence="3">Uroporphyrinogen decarboxylase (URO-D) domain-containing protein</fullName>
    </recommendedName>
</protein>
<evidence type="ECO:0000313" key="2">
    <source>
        <dbReference type="Proteomes" id="UP001060164"/>
    </source>
</evidence>
<sequence>MISPKERERLRELANTQLEIAKSDKNVKRTKEWIAHNSCKGERPMIHLEIDNFTQEVLFPQMQCEDPMARRIEERLLHNFYNMQVLDDDKVVAPYFGVWWDLDLKPWGFDVQKEVASDGGLGQHFTEQVEELGEEIDKFRPSEFKIKVDETNEYFKAAEDAFGDILPVKHVGKSLTCWLTQDLVHIMGMQNMCYALYDYPDEFVQVLNQLADDYLKFFEEWRDSGLLYPTAGYEECNQGSICLTDELPSEGPVDLNQIWLHMDSQETINVSQEMFESMVWDSYKKVADRFGLVSFGCCDPLERLWPCLSQLTNLRKASISPWTNEEFMGEVLAGRKTIYQRKPSPNYIGVSEVLDEDAWRAHITKTLQCAKDCTVELTIRDAYTIHNNVDKAKRCVEIMKECIADNWNA</sequence>
<organism evidence="1 2">
    <name type="scientific">Ruminococcus gauvreauii</name>
    <dbReference type="NCBI Taxonomy" id="438033"/>
    <lineage>
        <taxon>Bacteria</taxon>
        <taxon>Bacillati</taxon>
        <taxon>Bacillota</taxon>
        <taxon>Clostridia</taxon>
        <taxon>Eubacteriales</taxon>
        <taxon>Oscillospiraceae</taxon>
        <taxon>Ruminococcus</taxon>
    </lineage>
</organism>
<proteinExistence type="predicted"/>
<reference evidence="1" key="1">
    <citation type="journal article" date="2022" name="Cell">
        <title>Design, construction, and in vivo augmentation of a complex gut microbiome.</title>
        <authorList>
            <person name="Cheng A.G."/>
            <person name="Ho P.Y."/>
            <person name="Aranda-Diaz A."/>
            <person name="Jain S."/>
            <person name="Yu F.B."/>
            <person name="Meng X."/>
            <person name="Wang M."/>
            <person name="Iakiviak M."/>
            <person name="Nagashima K."/>
            <person name="Zhao A."/>
            <person name="Murugkar P."/>
            <person name="Patil A."/>
            <person name="Atabakhsh K."/>
            <person name="Weakley A."/>
            <person name="Yan J."/>
            <person name="Brumbaugh A.R."/>
            <person name="Higginbottom S."/>
            <person name="Dimas A."/>
            <person name="Shiver A.L."/>
            <person name="Deutschbauer A."/>
            <person name="Neff N."/>
            <person name="Sonnenburg J.L."/>
            <person name="Huang K.C."/>
            <person name="Fischbach M.A."/>
        </authorList>
    </citation>
    <scope>NUCLEOTIDE SEQUENCE</scope>
    <source>
        <strain evidence="1">DSM 19829</strain>
    </source>
</reference>
<evidence type="ECO:0000313" key="1">
    <source>
        <dbReference type="EMBL" id="UWP60083.1"/>
    </source>
</evidence>
<dbReference type="RefSeq" id="WP_044983451.1">
    <property type="nucleotide sequence ID" value="NZ_CABLBR010000026.1"/>
</dbReference>
<dbReference type="Proteomes" id="UP001060164">
    <property type="component" value="Chromosome"/>
</dbReference>
<gene>
    <name evidence="1" type="ORF">NQ502_03220</name>
</gene>
<accession>A0ABY5VJ65</accession>
<dbReference type="InterPro" id="IPR038071">
    <property type="entry name" value="UROD/MetE-like_sf"/>
</dbReference>
<keyword evidence="2" id="KW-1185">Reference proteome</keyword>
<dbReference type="Gene3D" id="3.20.20.210">
    <property type="match status" value="1"/>
</dbReference>
<dbReference type="EMBL" id="CP102290">
    <property type="protein sequence ID" value="UWP60083.1"/>
    <property type="molecule type" value="Genomic_DNA"/>
</dbReference>
<evidence type="ECO:0008006" key="3">
    <source>
        <dbReference type="Google" id="ProtNLM"/>
    </source>
</evidence>